<dbReference type="PhylomeDB" id="A7TRQ6"/>
<dbReference type="FunCoup" id="A7TRQ6">
    <property type="interactions" value="258"/>
</dbReference>
<dbReference type="GeneID" id="5543098"/>
<dbReference type="SMART" id="SM00385">
    <property type="entry name" value="CYCLIN"/>
    <property type="match status" value="1"/>
</dbReference>
<dbReference type="InterPro" id="IPR013763">
    <property type="entry name" value="Cyclin-like_dom"/>
</dbReference>
<dbReference type="CDD" id="cd20559">
    <property type="entry name" value="CYCLIN_ScCLN_like"/>
    <property type="match status" value="1"/>
</dbReference>
<dbReference type="RefSeq" id="XP_001642908.1">
    <property type="nucleotide sequence ID" value="XM_001642858.1"/>
</dbReference>
<dbReference type="FunFam" id="1.10.472.10:FF:000010">
    <property type="entry name" value="G1/S-specific cyclin Cln1"/>
    <property type="match status" value="1"/>
</dbReference>
<dbReference type="SUPFAM" id="SSF47954">
    <property type="entry name" value="Cyclin-like"/>
    <property type="match status" value="1"/>
</dbReference>
<dbReference type="STRING" id="436907.A7TRQ6"/>
<dbReference type="Proteomes" id="UP000000267">
    <property type="component" value="Unassembled WGS sequence"/>
</dbReference>
<evidence type="ECO:0000256" key="2">
    <source>
        <dbReference type="ARBA" id="ARBA00022618"/>
    </source>
</evidence>
<dbReference type="OrthoDB" id="5590282at2759"/>
<dbReference type="GO" id="GO:0051301">
    <property type="term" value="P:cell division"/>
    <property type="evidence" value="ECO:0007669"/>
    <property type="project" value="UniProtKB-KW"/>
</dbReference>
<dbReference type="GO" id="GO:0006357">
    <property type="term" value="P:regulation of transcription by RNA polymerase II"/>
    <property type="evidence" value="ECO:0007669"/>
    <property type="project" value="EnsemblFungi"/>
</dbReference>
<reference evidence="8 9" key="1">
    <citation type="journal article" date="2007" name="Proc. Natl. Acad. Sci. U.S.A.">
        <title>Independent sorting-out of thousands of duplicated gene pairs in two yeast species descended from a whole-genome duplication.</title>
        <authorList>
            <person name="Scannell D.R."/>
            <person name="Frank A.C."/>
            <person name="Conant G.C."/>
            <person name="Byrne K.P."/>
            <person name="Woolfit M."/>
            <person name="Wolfe K.H."/>
        </authorList>
    </citation>
    <scope>NUCLEOTIDE SEQUENCE [LARGE SCALE GENOMIC DNA]</scope>
    <source>
        <strain evidence="9">ATCC 22028 / DSM 70294 / BCRC 21397 / CBS 2163 / NBRC 10782 / NRRL Y-8283 / UCD 57-17</strain>
    </source>
</reference>
<name>A7TRQ6_VANPO</name>
<dbReference type="eggNOG" id="KOG0653">
    <property type="taxonomic scope" value="Eukaryota"/>
</dbReference>
<feature type="domain" description="Cyclin-like" evidence="7">
    <location>
        <begin position="100"/>
        <end position="186"/>
    </location>
</feature>
<dbReference type="GO" id="GO:0000082">
    <property type="term" value="P:G1/S transition of mitotic cell cycle"/>
    <property type="evidence" value="ECO:0007669"/>
    <property type="project" value="EnsemblFungi"/>
</dbReference>
<dbReference type="GO" id="GO:0016538">
    <property type="term" value="F:cyclin-dependent protein serine/threonine kinase regulator activity"/>
    <property type="evidence" value="ECO:0007669"/>
    <property type="project" value="EnsemblFungi"/>
</dbReference>
<feature type="region of interest" description="Disordered" evidence="6">
    <location>
        <begin position="415"/>
        <end position="437"/>
    </location>
</feature>
<evidence type="ECO:0000256" key="6">
    <source>
        <dbReference type="SAM" id="MobiDB-lite"/>
    </source>
</evidence>
<dbReference type="InParanoid" id="A7TRQ6"/>
<keyword evidence="4" id="KW-0131">Cell cycle</keyword>
<keyword evidence="3 5" id="KW-0195">Cyclin</keyword>
<evidence type="ECO:0000256" key="5">
    <source>
        <dbReference type="RuleBase" id="RU000383"/>
    </source>
</evidence>
<evidence type="ECO:0000256" key="1">
    <source>
        <dbReference type="ARBA" id="ARBA00008742"/>
    </source>
</evidence>
<accession>A7TRQ6</accession>
<feature type="compositionally biased region" description="Low complexity" evidence="6">
    <location>
        <begin position="416"/>
        <end position="437"/>
    </location>
</feature>
<dbReference type="InterPro" id="IPR006671">
    <property type="entry name" value="Cyclin_N"/>
</dbReference>
<evidence type="ECO:0000259" key="7">
    <source>
        <dbReference type="SMART" id="SM00385"/>
    </source>
</evidence>
<dbReference type="GO" id="GO:0005634">
    <property type="term" value="C:nucleus"/>
    <property type="evidence" value="ECO:0007669"/>
    <property type="project" value="EnsemblFungi"/>
</dbReference>
<dbReference type="OMA" id="FIMYCHT"/>
<dbReference type="Gene3D" id="1.10.472.10">
    <property type="entry name" value="Cyclin-like"/>
    <property type="match status" value="2"/>
</dbReference>
<dbReference type="KEGG" id="vpo:Kpol_367p5"/>
<dbReference type="AlphaFoldDB" id="A7TRQ6"/>
<protein>
    <recommendedName>
        <fullName evidence="7">Cyclin-like domain-containing protein</fullName>
    </recommendedName>
</protein>
<evidence type="ECO:0000313" key="8">
    <source>
        <dbReference type="EMBL" id="EDO15050.1"/>
    </source>
</evidence>
<dbReference type="InterPro" id="IPR039361">
    <property type="entry name" value="Cyclin"/>
</dbReference>
<evidence type="ECO:0000256" key="4">
    <source>
        <dbReference type="ARBA" id="ARBA00023306"/>
    </source>
</evidence>
<comment type="similarity">
    <text evidence="1 5">Belongs to the cyclin family.</text>
</comment>
<dbReference type="GO" id="GO:0007089">
    <property type="term" value="P:traversing start control point of mitotic cell cycle"/>
    <property type="evidence" value="ECO:0007669"/>
    <property type="project" value="EnsemblFungi"/>
</dbReference>
<dbReference type="GO" id="GO:0042144">
    <property type="term" value="P:vacuole fusion, non-autophagic"/>
    <property type="evidence" value="ECO:0007669"/>
    <property type="project" value="EnsemblFungi"/>
</dbReference>
<evidence type="ECO:0000313" key="9">
    <source>
        <dbReference type="Proteomes" id="UP000000267"/>
    </source>
</evidence>
<keyword evidence="2" id="KW-0132">Cell division</keyword>
<keyword evidence="9" id="KW-1185">Reference proteome</keyword>
<evidence type="ECO:0000256" key="3">
    <source>
        <dbReference type="ARBA" id="ARBA00023127"/>
    </source>
</evidence>
<dbReference type="GO" id="GO:0000307">
    <property type="term" value="C:cyclin-dependent protein kinase holoenzyme complex"/>
    <property type="evidence" value="ECO:0007669"/>
    <property type="project" value="EnsemblFungi"/>
</dbReference>
<dbReference type="PANTHER" id="PTHR10177">
    <property type="entry name" value="CYCLINS"/>
    <property type="match status" value="1"/>
</dbReference>
<dbReference type="InterPro" id="IPR036915">
    <property type="entry name" value="Cyclin-like_sf"/>
</dbReference>
<gene>
    <name evidence="8" type="ORF">Kpol_367p5</name>
</gene>
<sequence length="562" mass="63838">MNVSTTTIINNDNVKVVDSLPNLHHLAHIRRNVARSKAANPSLLKNQFNVHRISVLEYSKSLLNHLIRLEDSTNLEYPLIINNFKAQPQINDKMRNLIIDFIICCHTRLKLSSSTLFLTIDLLNRYSSKFIIKCNNYQLFALTALWISSKYWDSKNKIPNFNILTSLCCNQFTPTQFKEIEWHLLTSLNWSILQNPTTDYFIDLLLVIDNNNSSQNLNPIYWKNSNLNLNEIKSGAILLAELASFDLNLSFSYNSSAIALASITLITLALNFHDLNNWENYHVDSKDANLNKICDKLLFLATDKDAFPSSFKFKYLNDQQKNSTTAAVTNTNLNNGNKILTALSNYYLQLQFEEFYNSQEFNNLANSINDNLINDQNIMHSNNEFMKTNQDSSSNCMKGRMNIYSNHSNYNDKHYNNSNINITNNSPHSVSSSTSSSAISTFASPDSAMTAESDKEISSSTSSLLPNSLLLLPLTPTTPTLFQVDTKSSEKKRLMTLNSINNNNNFSKQDNQASARSNPIVNIPASSGIRTFVKGHIKRSSSSMDIDFFDTDMDYKRNPNRY</sequence>
<dbReference type="Pfam" id="PF00134">
    <property type="entry name" value="Cyclin_N"/>
    <property type="match status" value="1"/>
</dbReference>
<organism evidence="9">
    <name type="scientific">Vanderwaltozyma polyspora (strain ATCC 22028 / DSM 70294 / BCRC 21397 / CBS 2163 / NBRC 10782 / NRRL Y-8283 / UCD 57-17)</name>
    <name type="common">Kluyveromyces polysporus</name>
    <dbReference type="NCBI Taxonomy" id="436907"/>
    <lineage>
        <taxon>Eukaryota</taxon>
        <taxon>Fungi</taxon>
        <taxon>Dikarya</taxon>
        <taxon>Ascomycota</taxon>
        <taxon>Saccharomycotina</taxon>
        <taxon>Saccharomycetes</taxon>
        <taxon>Saccharomycetales</taxon>
        <taxon>Saccharomycetaceae</taxon>
        <taxon>Vanderwaltozyma</taxon>
    </lineage>
</organism>
<proteinExistence type="inferred from homology"/>
<dbReference type="EMBL" id="DS480485">
    <property type="protein sequence ID" value="EDO15050.1"/>
    <property type="molecule type" value="Genomic_DNA"/>
</dbReference>
<dbReference type="HOGENOM" id="CLU_033561_1_0_1"/>